<keyword evidence="1" id="KW-0732">Signal</keyword>
<evidence type="ECO:0000313" key="3">
    <source>
        <dbReference type="Proteomes" id="UP000244893"/>
    </source>
</evidence>
<evidence type="ECO:0008006" key="4">
    <source>
        <dbReference type="Google" id="ProtNLM"/>
    </source>
</evidence>
<comment type="caution">
    <text evidence="2">The sequence shown here is derived from an EMBL/GenBank/DDBJ whole genome shotgun (WGS) entry which is preliminary data.</text>
</comment>
<dbReference type="EMBL" id="QEOP01000001">
    <property type="protein sequence ID" value="PVZ96020.1"/>
    <property type="molecule type" value="Genomic_DNA"/>
</dbReference>
<evidence type="ECO:0000313" key="2">
    <source>
        <dbReference type="EMBL" id="PVZ96020.1"/>
    </source>
</evidence>
<gene>
    <name evidence="2" type="ORF">DDQ50_06140</name>
</gene>
<sequence length="219" mass="22503">MPTMPTVAARAAIALALVAVASFSLTACRADGSTPVPAASNAVTPAPTSTPSVIATPEPVTAYKIPATCDGLYSAETRAGYEASGVVLGRPDLDLSQYKTLGSNDDALAAFISGPGVKLTCGWWAAQGDSFHVGLRTNVVVADAATIAAAQARLTEMGITPASTDGGTRYAIEMSSEDGPYGESHFFRDDLWLATAWSQFGPDGYTANLVAQIFGPPAQ</sequence>
<organism evidence="2 3">
    <name type="scientific">Amnibacterium flavum</name>
    <dbReference type="NCBI Taxonomy" id="2173173"/>
    <lineage>
        <taxon>Bacteria</taxon>
        <taxon>Bacillati</taxon>
        <taxon>Actinomycetota</taxon>
        <taxon>Actinomycetes</taxon>
        <taxon>Micrococcales</taxon>
        <taxon>Microbacteriaceae</taxon>
        <taxon>Amnibacterium</taxon>
    </lineage>
</organism>
<keyword evidence="3" id="KW-1185">Reference proteome</keyword>
<dbReference type="AlphaFoldDB" id="A0A2V1HXJ0"/>
<proteinExistence type="predicted"/>
<accession>A0A2V1HXJ0</accession>
<dbReference type="Proteomes" id="UP000244893">
    <property type="component" value="Unassembled WGS sequence"/>
</dbReference>
<feature type="chain" id="PRO_5039159702" description="Iron ABC transporter ATP-binding protein" evidence="1">
    <location>
        <begin position="30"/>
        <end position="219"/>
    </location>
</feature>
<protein>
    <recommendedName>
        <fullName evidence="4">Iron ABC transporter ATP-binding protein</fullName>
    </recommendedName>
</protein>
<name>A0A2V1HXJ0_9MICO</name>
<feature type="signal peptide" evidence="1">
    <location>
        <begin position="1"/>
        <end position="29"/>
    </location>
</feature>
<evidence type="ECO:0000256" key="1">
    <source>
        <dbReference type="SAM" id="SignalP"/>
    </source>
</evidence>
<reference evidence="2 3" key="1">
    <citation type="submission" date="2018-05" db="EMBL/GenBank/DDBJ databases">
        <title>Amnibacterium sp. M8JJ-5, whole genome shotgun sequence.</title>
        <authorList>
            <person name="Tuo L."/>
        </authorList>
    </citation>
    <scope>NUCLEOTIDE SEQUENCE [LARGE SCALE GENOMIC DNA]</scope>
    <source>
        <strain evidence="2 3">M8JJ-5</strain>
    </source>
</reference>